<feature type="transmembrane region" description="Helical" evidence="8">
    <location>
        <begin position="84"/>
        <end position="105"/>
    </location>
</feature>
<evidence type="ECO:0000313" key="11">
    <source>
        <dbReference type="Proteomes" id="UP000004440"/>
    </source>
</evidence>
<keyword evidence="3" id="KW-0547">Nucleotide-binding</keyword>
<dbReference type="CDD" id="cd00075">
    <property type="entry name" value="HATPase"/>
    <property type="match status" value="1"/>
</dbReference>
<dbReference type="PANTHER" id="PTHR43065:SF10">
    <property type="entry name" value="PEROXIDE STRESS-ACTIVATED HISTIDINE KINASE MAK3"/>
    <property type="match status" value="1"/>
</dbReference>
<dbReference type="SUPFAM" id="SSF55874">
    <property type="entry name" value="ATPase domain of HSP90 chaperone/DNA topoisomerase II/histidine kinase"/>
    <property type="match status" value="1"/>
</dbReference>
<dbReference type="CDD" id="cd00082">
    <property type="entry name" value="HisKA"/>
    <property type="match status" value="1"/>
</dbReference>
<accession>F9CWL2</accession>
<keyword evidence="8" id="KW-0472">Membrane</keyword>
<keyword evidence="4" id="KW-0418">Kinase</keyword>
<organism evidence="10 11">
    <name type="scientific">Nitrosarchaeum koreense MY1</name>
    <dbReference type="NCBI Taxonomy" id="1001994"/>
    <lineage>
        <taxon>Archaea</taxon>
        <taxon>Nitrososphaerota</taxon>
        <taxon>Nitrososphaeria</taxon>
        <taxon>Nitrosopumilales</taxon>
        <taxon>Nitrosopumilaceae</taxon>
        <taxon>Nitrosarchaeum</taxon>
    </lineage>
</organism>
<keyword evidence="5" id="KW-0067">ATP-binding</keyword>
<feature type="transmembrane region" description="Helical" evidence="8">
    <location>
        <begin position="117"/>
        <end position="139"/>
    </location>
</feature>
<evidence type="ECO:0000256" key="7">
    <source>
        <dbReference type="SAM" id="Coils"/>
    </source>
</evidence>
<dbReference type="InterPro" id="IPR003594">
    <property type="entry name" value="HATPase_dom"/>
</dbReference>
<dbReference type="SMART" id="SM00387">
    <property type="entry name" value="HATPase_c"/>
    <property type="match status" value="1"/>
</dbReference>
<evidence type="ECO:0000256" key="3">
    <source>
        <dbReference type="ARBA" id="ARBA00022741"/>
    </source>
</evidence>
<feature type="transmembrane region" description="Helical" evidence="8">
    <location>
        <begin position="228"/>
        <end position="250"/>
    </location>
</feature>
<dbReference type="GO" id="GO:0005524">
    <property type="term" value="F:ATP binding"/>
    <property type="evidence" value="ECO:0007669"/>
    <property type="project" value="UniProtKB-KW"/>
</dbReference>
<evidence type="ECO:0000256" key="5">
    <source>
        <dbReference type="ARBA" id="ARBA00022840"/>
    </source>
</evidence>
<feature type="coiled-coil region" evidence="7">
    <location>
        <begin position="279"/>
        <end position="306"/>
    </location>
</feature>
<feature type="domain" description="Histidine kinase" evidence="9">
    <location>
        <begin position="315"/>
        <end position="514"/>
    </location>
</feature>
<dbReference type="Gene3D" id="3.30.565.10">
    <property type="entry name" value="Histidine kinase-like ATPase, C-terminal domain"/>
    <property type="match status" value="1"/>
</dbReference>
<dbReference type="Proteomes" id="UP000004440">
    <property type="component" value="Unassembled WGS sequence"/>
</dbReference>
<dbReference type="Gene3D" id="1.10.287.130">
    <property type="match status" value="1"/>
</dbReference>
<keyword evidence="6" id="KW-0902">Two-component regulatory system</keyword>
<dbReference type="EMBL" id="AFPU01000001">
    <property type="protein sequence ID" value="EGP93664.1"/>
    <property type="molecule type" value="Genomic_DNA"/>
</dbReference>
<reference evidence="10 11" key="1">
    <citation type="journal article" date="2011" name="J. Bacteriol.">
        <title>Genome Sequence of an Ammonia-Oxidizing Soil Archaeon, "Candidatus Nitrosoarchaeum koreensis" MY1.</title>
        <authorList>
            <person name="Kim B.K."/>
            <person name="Jung M.Y."/>
            <person name="Yu D.S."/>
            <person name="Park S.J."/>
            <person name="Oh T.K."/>
            <person name="Rhee S.K."/>
            <person name="Kim J.F."/>
        </authorList>
    </citation>
    <scope>NUCLEOTIDE SEQUENCE [LARGE SCALE GENOMIC DNA]</scope>
    <source>
        <strain evidence="10 11">MY1</strain>
    </source>
</reference>
<keyword evidence="2" id="KW-0808">Transferase</keyword>
<dbReference type="GO" id="GO:0000155">
    <property type="term" value="F:phosphorelay sensor kinase activity"/>
    <property type="evidence" value="ECO:0007669"/>
    <property type="project" value="InterPro"/>
</dbReference>
<proteinExistence type="predicted"/>
<feature type="transmembrane region" description="Helical" evidence="8">
    <location>
        <begin position="52"/>
        <end position="72"/>
    </location>
</feature>
<evidence type="ECO:0000256" key="6">
    <source>
        <dbReference type="ARBA" id="ARBA00023012"/>
    </source>
</evidence>
<dbReference type="STRING" id="1001994.MY1_0903"/>
<dbReference type="PROSITE" id="PS50109">
    <property type="entry name" value="HIS_KIN"/>
    <property type="match status" value="1"/>
</dbReference>
<evidence type="ECO:0000256" key="8">
    <source>
        <dbReference type="SAM" id="Phobius"/>
    </source>
</evidence>
<evidence type="ECO:0000256" key="4">
    <source>
        <dbReference type="ARBA" id="ARBA00022777"/>
    </source>
</evidence>
<comment type="caution">
    <text evidence="10">The sequence shown here is derived from an EMBL/GenBank/DDBJ whole genome shotgun (WGS) entry which is preliminary data.</text>
</comment>
<feature type="transmembrane region" description="Helical" evidence="8">
    <location>
        <begin position="20"/>
        <end position="40"/>
    </location>
</feature>
<keyword evidence="8" id="KW-1133">Transmembrane helix</keyword>
<dbReference type="Pfam" id="PF02518">
    <property type="entry name" value="HATPase_c"/>
    <property type="match status" value="1"/>
</dbReference>
<evidence type="ECO:0000313" key="10">
    <source>
        <dbReference type="EMBL" id="EGP93664.1"/>
    </source>
</evidence>
<name>F9CWL2_9ARCH</name>
<dbReference type="InterPro" id="IPR003661">
    <property type="entry name" value="HisK_dim/P_dom"/>
</dbReference>
<dbReference type="InterPro" id="IPR004358">
    <property type="entry name" value="Sig_transdc_His_kin-like_C"/>
</dbReference>
<dbReference type="AlphaFoldDB" id="F9CWL2"/>
<keyword evidence="7" id="KW-0175">Coiled coil</keyword>
<dbReference type="InterPro" id="IPR005467">
    <property type="entry name" value="His_kinase_dom"/>
</dbReference>
<protein>
    <submittedName>
        <fullName evidence="10">Sensor protein</fullName>
    </submittedName>
</protein>
<feature type="transmembrane region" description="Helical" evidence="8">
    <location>
        <begin position="146"/>
        <end position="169"/>
    </location>
</feature>
<dbReference type="PANTHER" id="PTHR43065">
    <property type="entry name" value="SENSOR HISTIDINE KINASE"/>
    <property type="match status" value="1"/>
</dbReference>
<evidence type="ECO:0000259" key="9">
    <source>
        <dbReference type="PROSITE" id="PS50109"/>
    </source>
</evidence>
<feature type="transmembrane region" description="Helical" evidence="8">
    <location>
        <begin position="181"/>
        <end position="198"/>
    </location>
</feature>
<evidence type="ECO:0000256" key="2">
    <source>
        <dbReference type="ARBA" id="ARBA00022679"/>
    </source>
</evidence>
<dbReference type="InterPro" id="IPR036097">
    <property type="entry name" value="HisK_dim/P_sf"/>
</dbReference>
<dbReference type="SUPFAM" id="SSF47384">
    <property type="entry name" value="Homodimeric domain of signal transducing histidine kinase"/>
    <property type="match status" value="1"/>
</dbReference>
<gene>
    <name evidence="10" type="ORF">MY1_0903</name>
</gene>
<sequence length="514" mass="57948">MATWALSSADRISEISKKSLVFLVLSFCSWFAAEQMWNLYEHVLFVDPYPSIADLFYIIAPIFMFISLVIFLKPLRDHIKKKHIAFAIIVSTSILIPILAITFQANIETEFFEIAVALIYPIVDAILLIPAIISIILSFKINKNSFWTLILIGIVSFIIADNLYLILVIDDAYFDGHPIDILWLISYVAWSFAMYKLIQNSKRNKPEKYQNNDEPVTAKNIATYGINLVLVLIIVTTIAVLFALNYFWSIEQSGNFMMFFSLVLITLLVVFSSIIVILNSKLTNALDTKNVKIDNLTNELIKSERLSAIGELAARLSHDLRNPLSVIKSSVEISLIRNKESLSPKDHESIQRINNAIQRMTNQIEDVLDYVKTTELQKKRMSIKSCLTNIVNELQSNKINIKMPDNDLTVLADEGKLEIVFSNLIKNAMDAIGDNPGTIEIKSHDEEKDIVIDVIDSGSGISEYDMNKIFEPLYTTKQTGTGLGLVSCKNIIEQHGGKISVKNNPTTFTITLPK</sequence>
<dbReference type="InterPro" id="IPR036890">
    <property type="entry name" value="HATPase_C_sf"/>
</dbReference>
<feature type="transmembrane region" description="Helical" evidence="8">
    <location>
        <begin position="256"/>
        <end position="278"/>
    </location>
</feature>
<dbReference type="SMART" id="SM00388">
    <property type="entry name" value="HisKA"/>
    <property type="match status" value="1"/>
</dbReference>
<keyword evidence="11" id="KW-1185">Reference proteome</keyword>
<dbReference type="PRINTS" id="PR00344">
    <property type="entry name" value="BCTRLSENSOR"/>
</dbReference>
<evidence type="ECO:0000256" key="1">
    <source>
        <dbReference type="ARBA" id="ARBA00022553"/>
    </source>
</evidence>
<keyword evidence="8" id="KW-0812">Transmembrane</keyword>
<dbReference type="Pfam" id="PF00512">
    <property type="entry name" value="HisKA"/>
    <property type="match status" value="1"/>
</dbReference>
<keyword evidence="1" id="KW-0597">Phosphoprotein</keyword>